<evidence type="ECO:0000313" key="2">
    <source>
        <dbReference type="Proteomes" id="UP000245765"/>
    </source>
</evidence>
<evidence type="ECO:0008006" key="3">
    <source>
        <dbReference type="Google" id="ProtNLM"/>
    </source>
</evidence>
<evidence type="ECO:0000313" key="1">
    <source>
        <dbReference type="EMBL" id="PWS36890.1"/>
    </source>
</evidence>
<accession>A0A317FCQ6</accession>
<reference evidence="2" key="1">
    <citation type="submission" date="2018-05" db="EMBL/GenBank/DDBJ databases">
        <authorList>
            <person name="Du Z."/>
            <person name="Wang X."/>
        </authorList>
    </citation>
    <scope>NUCLEOTIDE SEQUENCE [LARGE SCALE GENOMIC DNA]</scope>
    <source>
        <strain evidence="2">CQN31</strain>
    </source>
</reference>
<keyword evidence="2" id="KW-1185">Reference proteome</keyword>
<name>A0A317FCQ6_9PROT</name>
<dbReference type="AlphaFoldDB" id="A0A317FCQ6"/>
<gene>
    <name evidence="1" type="ORF">DFH01_08330</name>
</gene>
<protein>
    <recommendedName>
        <fullName evidence="3">Lipoprotein</fullName>
    </recommendedName>
</protein>
<dbReference type="EMBL" id="QGNA01000002">
    <property type="protein sequence ID" value="PWS36890.1"/>
    <property type="molecule type" value="Genomic_DNA"/>
</dbReference>
<sequence length="253" mass="25709">MRRHLFRLLLALPLAGCVIPTDPVRLAARGPSTNAQVTAAGRTLAEGERIVLVIRETQLDPDRLHRCIADGMRARLPASGPTVVALDPAGAARLSAAVPADLTAALPEELARFGVEWAVVVRDGSTRVATPESGLDGYGGGGGGVIGGYVGERVDYALSLEATILDLRERRRLGRATAWYAARGGGGIAAGIAGGGGGDVAIAVPFVLPIIRVPAGTSALAICNAFGRTIGDALVSATAQPAATEAGRDAPPS</sequence>
<comment type="caution">
    <text evidence="1">The sequence shown here is derived from an EMBL/GenBank/DDBJ whole genome shotgun (WGS) entry which is preliminary data.</text>
</comment>
<organism evidence="1 2">
    <name type="scientific">Falsiroseomonas bella</name>
    <dbReference type="NCBI Taxonomy" id="2184016"/>
    <lineage>
        <taxon>Bacteria</taxon>
        <taxon>Pseudomonadati</taxon>
        <taxon>Pseudomonadota</taxon>
        <taxon>Alphaproteobacteria</taxon>
        <taxon>Acetobacterales</taxon>
        <taxon>Roseomonadaceae</taxon>
        <taxon>Falsiroseomonas</taxon>
    </lineage>
</organism>
<dbReference type="RefSeq" id="WP_109870001.1">
    <property type="nucleotide sequence ID" value="NZ_QGNA01000002.1"/>
</dbReference>
<proteinExistence type="predicted"/>
<dbReference type="Proteomes" id="UP000245765">
    <property type="component" value="Unassembled WGS sequence"/>
</dbReference>